<dbReference type="Proteomes" id="UP000003639">
    <property type="component" value="Unassembled WGS sequence"/>
</dbReference>
<dbReference type="AlphaFoldDB" id="A6NQC4"/>
<dbReference type="EMBL" id="AAXG02000004">
    <property type="protein sequence ID" value="EDN01729.1"/>
    <property type="molecule type" value="Genomic_DNA"/>
</dbReference>
<accession>A6NQC4</accession>
<organism evidence="1 2">
    <name type="scientific">Pseudoflavonifractor capillosus ATCC 29799</name>
    <dbReference type="NCBI Taxonomy" id="411467"/>
    <lineage>
        <taxon>Bacteria</taxon>
        <taxon>Bacillati</taxon>
        <taxon>Bacillota</taxon>
        <taxon>Clostridia</taxon>
        <taxon>Eubacteriales</taxon>
        <taxon>Oscillospiraceae</taxon>
        <taxon>Pseudoflavonifractor</taxon>
    </lineage>
</organism>
<evidence type="ECO:0000313" key="2">
    <source>
        <dbReference type="Proteomes" id="UP000003639"/>
    </source>
</evidence>
<reference evidence="1 2" key="1">
    <citation type="submission" date="2007-04" db="EMBL/GenBank/DDBJ databases">
        <authorList>
            <person name="Fulton L."/>
            <person name="Clifton S."/>
            <person name="Fulton B."/>
            <person name="Xu J."/>
            <person name="Minx P."/>
            <person name="Pepin K.H."/>
            <person name="Johnson M."/>
            <person name="Thiruvilangam P."/>
            <person name="Bhonagiri V."/>
            <person name="Nash W.E."/>
            <person name="Mardis E.R."/>
            <person name="Wilson R.K."/>
        </authorList>
    </citation>
    <scope>NUCLEOTIDE SEQUENCE [LARGE SCALE GENOMIC DNA]</scope>
    <source>
        <strain evidence="1 2">ATCC 29799</strain>
    </source>
</reference>
<name>A6NQC4_9FIRM</name>
<protein>
    <submittedName>
        <fullName evidence="1">Uncharacterized protein</fullName>
    </submittedName>
</protein>
<proteinExistence type="predicted"/>
<dbReference type="STRING" id="411467.BACCAP_00394"/>
<keyword evidence="2" id="KW-1185">Reference proteome</keyword>
<evidence type="ECO:0000313" key="1">
    <source>
        <dbReference type="EMBL" id="EDN01729.1"/>
    </source>
</evidence>
<sequence length="37" mass="4310">MFTNYPLPFTKCSQFFQTDFSLIGYHMGVNRDDTSLS</sequence>
<comment type="caution">
    <text evidence="1">The sequence shown here is derived from an EMBL/GenBank/DDBJ whole genome shotgun (WGS) entry which is preliminary data.</text>
</comment>
<reference evidence="1 2" key="2">
    <citation type="submission" date="2007-06" db="EMBL/GenBank/DDBJ databases">
        <title>Draft genome sequence of Pseudoflavonifractor capillosus ATCC 29799.</title>
        <authorList>
            <person name="Sudarsanam P."/>
            <person name="Ley R."/>
            <person name="Guruge J."/>
            <person name="Turnbaugh P.J."/>
            <person name="Mahowald M."/>
            <person name="Liep D."/>
            <person name="Gordon J."/>
        </authorList>
    </citation>
    <scope>NUCLEOTIDE SEQUENCE [LARGE SCALE GENOMIC DNA]</scope>
    <source>
        <strain evidence="1 2">ATCC 29799</strain>
    </source>
</reference>
<gene>
    <name evidence="1" type="ORF">BACCAP_00394</name>
</gene>